<gene>
    <name evidence="1" type="ORF">BDEG_28154</name>
</gene>
<reference evidence="1 2" key="1">
    <citation type="submission" date="2006-10" db="EMBL/GenBank/DDBJ databases">
        <title>The Genome Sequence of Batrachochytrium dendrobatidis JEL423.</title>
        <authorList>
            <consortium name="The Broad Institute Genome Sequencing Platform"/>
            <person name="Birren B."/>
            <person name="Lander E."/>
            <person name="Galagan J."/>
            <person name="Cuomo C."/>
            <person name="Devon K."/>
            <person name="Jaffe D."/>
            <person name="Butler J."/>
            <person name="Alvarez P."/>
            <person name="Gnerre S."/>
            <person name="Grabherr M."/>
            <person name="Kleber M."/>
            <person name="Mauceli E."/>
            <person name="Brockman W."/>
            <person name="Young S."/>
            <person name="LaButti K."/>
            <person name="Sykes S."/>
            <person name="DeCaprio D."/>
            <person name="Crawford M."/>
            <person name="Koehrsen M."/>
            <person name="Engels R."/>
            <person name="Montgomery P."/>
            <person name="Pearson M."/>
            <person name="Howarth C."/>
            <person name="Larson L."/>
            <person name="White J."/>
            <person name="O'Leary S."/>
            <person name="Kodira C."/>
            <person name="Zeng Q."/>
            <person name="Yandava C."/>
            <person name="Alvarado L."/>
            <person name="Longcore J."/>
            <person name="James T."/>
        </authorList>
    </citation>
    <scope>NUCLEOTIDE SEQUENCE [LARGE SCALE GENOMIC DNA]</scope>
    <source>
        <strain evidence="1 2">JEL423</strain>
    </source>
</reference>
<sequence>MNQPLQGLFSQSGSLDNALSNLDVALSTIPLNDQRALLPALYQLKKRLLDNQSDHNQYVQWAIQTLISRTIQLPGDVSITDIMELNMRNPAVRTLAEMVVFCLEPESGRANADLIFSTIFTHGRIHSSNSMSFQSLWIVMFVISALPYSMILPFHVALNHHYATVGNTTLTAISSNMFQKNSDFSPLSLFTVQCLDSIAVLYPNILAGALREMIDIYTRDVVQAATFTDHSMSSRHILAYLFTICILSPATWKVCEKVLLNFVLYDIFTGPILIESNIGFSIFTLTHLQQIEYVPLRPIVNDLITILFRSTLENHSTTLRCFVKLSNWCTSVENDIDDGAANEVRQKANLTLLQDLERTFSILYCMVQESWILQAPFLQHDDSSAYVDMANNTNSHFYSSKEYMAILLCMKLNQSSNIRQGLLVKLVGLHLDQHALVEFLSQDSFCWWMNDQVVFLFAQVYPKLQKHMLKHALSLAKNSDSQSINMDTIMTLLDKKLQQQNGLVIFRQLFSSSNTAKQALKVKHTDVLTKSKMNAVKIPNASSLGFNNYLQTLAILLGLESGLEPAVSFKLGMFKFNQITQLQDSQEALIVREAQMNLVVDIYGFREFIPALFQRLLRGCLFSKHKPYHIGFVSDSRPNPSTLYPHLLMLCSLHLINNVQMIDCLCIEIARTKEDPLKLFIDLPWLWNLTNGLVTNSMDTSARGKLVHLFSIMTISIRRFWSLRVTQLTSQHPLQLECTKNLLELLMRLYPQLTTCHTSVLWNTARLLDHLDAKQTICFLDIWVDISRVLATKAASELLEDNVLRGWICQMSALWKSASLYSDDPWLLAMTSTILRTSTT</sequence>
<dbReference type="Proteomes" id="UP000077115">
    <property type="component" value="Unassembled WGS sequence"/>
</dbReference>
<organism evidence="1 2">
    <name type="scientific">Batrachochytrium dendrobatidis (strain JEL423)</name>
    <dbReference type="NCBI Taxonomy" id="403673"/>
    <lineage>
        <taxon>Eukaryota</taxon>
        <taxon>Fungi</taxon>
        <taxon>Fungi incertae sedis</taxon>
        <taxon>Chytridiomycota</taxon>
        <taxon>Chytridiomycota incertae sedis</taxon>
        <taxon>Chytridiomycetes</taxon>
        <taxon>Rhizophydiales</taxon>
        <taxon>Rhizophydiales incertae sedis</taxon>
        <taxon>Batrachochytrium</taxon>
    </lineage>
</organism>
<dbReference type="AlphaFoldDB" id="A0A177WZP0"/>
<evidence type="ECO:0000313" key="2">
    <source>
        <dbReference type="Proteomes" id="UP000077115"/>
    </source>
</evidence>
<proteinExistence type="predicted"/>
<name>A0A177WZP0_BATDL</name>
<protein>
    <submittedName>
        <fullName evidence="1">Uncharacterized protein</fullName>
    </submittedName>
</protein>
<reference evidence="1 2" key="2">
    <citation type="submission" date="2016-05" db="EMBL/GenBank/DDBJ databases">
        <title>Lineage-specific infection strategies underlie the spectrum of fungal disease in amphibians.</title>
        <authorList>
            <person name="Cuomo C.A."/>
            <person name="Farrer R.A."/>
            <person name="James T."/>
            <person name="Longcore J."/>
            <person name="Birren B."/>
        </authorList>
    </citation>
    <scope>NUCLEOTIDE SEQUENCE [LARGE SCALE GENOMIC DNA]</scope>
    <source>
        <strain evidence="1 2">JEL423</strain>
    </source>
</reference>
<evidence type="ECO:0000313" key="1">
    <source>
        <dbReference type="EMBL" id="OAJ44981.1"/>
    </source>
</evidence>
<dbReference type="EMBL" id="DS022314">
    <property type="protein sequence ID" value="OAJ44981.1"/>
    <property type="molecule type" value="Genomic_DNA"/>
</dbReference>
<dbReference type="OrthoDB" id="10557554at2759"/>
<accession>A0A177WZP0</accession>
<dbReference type="VEuPathDB" id="FungiDB:BDEG_28154"/>